<gene>
    <name evidence="6" type="ordered locus">Cphamn1_0616</name>
</gene>
<dbReference type="GO" id="GO:0046872">
    <property type="term" value="F:metal ion binding"/>
    <property type="evidence" value="ECO:0007669"/>
    <property type="project" value="UniProtKB-KW"/>
</dbReference>
<dbReference type="InterPro" id="IPR050884">
    <property type="entry name" value="CNP_phosphodiesterase-III"/>
</dbReference>
<dbReference type="SUPFAM" id="SSF56300">
    <property type="entry name" value="Metallo-dependent phosphatases"/>
    <property type="match status" value="1"/>
</dbReference>
<dbReference type="KEGG" id="cpb:Cphamn1_0616"/>
<keyword evidence="1" id="KW-0479">Metal-binding</keyword>
<keyword evidence="3" id="KW-0408">Iron</keyword>
<reference evidence="6" key="1">
    <citation type="submission" date="2008-06" db="EMBL/GenBank/DDBJ databases">
        <title>Complete sequence of Chlorobium phaeobacteroides BS1.</title>
        <authorList>
            <consortium name="US DOE Joint Genome Institute"/>
            <person name="Lucas S."/>
            <person name="Copeland A."/>
            <person name="Lapidus A."/>
            <person name="Glavina del Rio T."/>
            <person name="Dalin E."/>
            <person name="Tice H."/>
            <person name="Bruce D."/>
            <person name="Goodwin L."/>
            <person name="Pitluck S."/>
            <person name="Schmutz J."/>
            <person name="Larimer F."/>
            <person name="Land M."/>
            <person name="Hauser L."/>
            <person name="Kyrpides N."/>
            <person name="Ovchinnikova G."/>
            <person name="Li T."/>
            <person name="Liu Z."/>
            <person name="Zhao F."/>
            <person name="Overmann J."/>
            <person name="Bryant D.A."/>
            <person name="Richardson P."/>
        </authorList>
    </citation>
    <scope>NUCLEOTIDE SEQUENCE [LARGE SCALE GENOMIC DNA]</scope>
    <source>
        <strain evidence="6">BS1</strain>
    </source>
</reference>
<keyword evidence="2" id="KW-0378">Hydrolase</keyword>
<dbReference type="OrthoDB" id="597003at2"/>
<dbReference type="HOGENOM" id="CLU_959280_0_0_10"/>
<organism evidence="6">
    <name type="scientific">Chlorobium phaeobacteroides (strain BS1)</name>
    <dbReference type="NCBI Taxonomy" id="331678"/>
    <lineage>
        <taxon>Bacteria</taxon>
        <taxon>Pseudomonadati</taxon>
        <taxon>Chlorobiota</taxon>
        <taxon>Chlorobiia</taxon>
        <taxon>Chlorobiales</taxon>
        <taxon>Chlorobiaceae</taxon>
        <taxon>Chlorobium/Pelodictyon group</taxon>
        <taxon>Chlorobium</taxon>
    </lineage>
</organism>
<dbReference type="PANTHER" id="PTHR42988:SF2">
    <property type="entry name" value="CYCLIC NUCLEOTIDE PHOSPHODIESTERASE CBUA0032-RELATED"/>
    <property type="match status" value="1"/>
</dbReference>
<dbReference type="AlphaFoldDB" id="B3EMU7"/>
<dbReference type="InterPro" id="IPR029052">
    <property type="entry name" value="Metallo-depent_PP-like"/>
</dbReference>
<sequence length="286" mass="32534">MTEKYLKLAHFSDLHLAGRTARRQLGYLDELLTAIVNNGCSHIVITGDLVNSANPADWQVVKDALQKKGLYAWDKVTLIPGNHDLINLEEEIRLYNSLNPLGNGRKKRFRRKMREFCRFFSELMTGEEQDTGFPFIKVLKYSDVTLSLVLVNTVSHWMNIENPLGARGYVSPGEFKALATSQVQNAIKDSFVIGVFHHAYNIYGTDSLIDQAFDWTMELRNRRELLVAMKKLNADMLLHGHFHRFQAYTAGGIRIINGGSFNVNPRRYSEIVIGGAERGTQRFVDI</sequence>
<comment type="similarity">
    <text evidence="4">Belongs to the cyclic nucleotide phosphodiesterase class-III family.</text>
</comment>
<dbReference type="STRING" id="331678.Cphamn1_0616"/>
<evidence type="ECO:0000256" key="1">
    <source>
        <dbReference type="ARBA" id="ARBA00022723"/>
    </source>
</evidence>
<dbReference type="eggNOG" id="COG1409">
    <property type="taxonomic scope" value="Bacteria"/>
</dbReference>
<name>B3EMU7_CHLPB</name>
<feature type="domain" description="Calcineurin-like phosphoesterase" evidence="5">
    <location>
        <begin position="7"/>
        <end position="244"/>
    </location>
</feature>
<dbReference type="EMBL" id="CP001101">
    <property type="protein sequence ID" value="ACE03575.1"/>
    <property type="molecule type" value="Genomic_DNA"/>
</dbReference>
<proteinExistence type="inferred from homology"/>
<dbReference type="Gene3D" id="3.60.21.10">
    <property type="match status" value="1"/>
</dbReference>
<evidence type="ECO:0000256" key="4">
    <source>
        <dbReference type="ARBA" id="ARBA00025742"/>
    </source>
</evidence>
<evidence type="ECO:0000313" key="6">
    <source>
        <dbReference type="EMBL" id="ACE03575.1"/>
    </source>
</evidence>
<dbReference type="InterPro" id="IPR004843">
    <property type="entry name" value="Calcineurin-like_PHP"/>
</dbReference>
<dbReference type="GO" id="GO:0016787">
    <property type="term" value="F:hydrolase activity"/>
    <property type="evidence" value="ECO:0007669"/>
    <property type="project" value="UniProtKB-KW"/>
</dbReference>
<accession>B3EMU7</accession>
<dbReference type="Pfam" id="PF00149">
    <property type="entry name" value="Metallophos"/>
    <property type="match status" value="1"/>
</dbReference>
<dbReference type="PANTHER" id="PTHR42988">
    <property type="entry name" value="PHOSPHOHYDROLASE"/>
    <property type="match status" value="1"/>
</dbReference>
<evidence type="ECO:0000256" key="2">
    <source>
        <dbReference type="ARBA" id="ARBA00022801"/>
    </source>
</evidence>
<protein>
    <submittedName>
        <fullName evidence="6">Metallophosphoesterase</fullName>
    </submittedName>
</protein>
<evidence type="ECO:0000256" key="3">
    <source>
        <dbReference type="ARBA" id="ARBA00023004"/>
    </source>
</evidence>
<evidence type="ECO:0000259" key="5">
    <source>
        <dbReference type="Pfam" id="PF00149"/>
    </source>
</evidence>